<dbReference type="InterPro" id="IPR002110">
    <property type="entry name" value="Ankyrin_rpt"/>
</dbReference>
<dbReference type="RefSeq" id="WP_070064871.1">
    <property type="nucleotide sequence ID" value="NZ_MJMG01000002.1"/>
</dbReference>
<dbReference type="PROSITE" id="PS50088">
    <property type="entry name" value="ANK_REPEAT"/>
    <property type="match status" value="5"/>
</dbReference>
<comment type="caution">
    <text evidence="3">The sequence shown here is derived from an EMBL/GenBank/DDBJ whole genome shotgun (WGS) entry which is preliminary data.</text>
</comment>
<evidence type="ECO:0000313" key="4">
    <source>
        <dbReference type="Proteomes" id="UP000175679"/>
    </source>
</evidence>
<evidence type="ECO:0000256" key="1">
    <source>
        <dbReference type="PROSITE-ProRule" id="PRU00023"/>
    </source>
</evidence>
<dbReference type="Gene3D" id="1.25.40.20">
    <property type="entry name" value="Ankyrin repeat-containing domain"/>
    <property type="match status" value="4"/>
</dbReference>
<dbReference type="InterPro" id="IPR036770">
    <property type="entry name" value="Ankyrin_rpt-contain_sf"/>
</dbReference>
<keyword evidence="4" id="KW-1185">Reference proteome</keyword>
<proteinExistence type="predicted"/>
<keyword evidence="2" id="KW-0472">Membrane</keyword>
<dbReference type="Pfam" id="PF13637">
    <property type="entry name" value="Ank_4"/>
    <property type="match status" value="1"/>
</dbReference>
<accession>A0A1E7QKE4</accession>
<dbReference type="Proteomes" id="UP000175679">
    <property type="component" value="Unassembled WGS sequence"/>
</dbReference>
<feature type="transmembrane region" description="Helical" evidence="2">
    <location>
        <begin position="323"/>
        <end position="343"/>
    </location>
</feature>
<dbReference type="EMBL" id="MJMG01000002">
    <property type="protein sequence ID" value="OEY86867.1"/>
    <property type="molecule type" value="Genomic_DNA"/>
</dbReference>
<sequence length="374" mass="42069">MTSNTVDRDGRTPLHNAIIHLYNNGNYNGLNMSIVGRKIDELIKKGVDVNMQDNNGETPLHFAIKYNKLTEYRGGDSLSLPNKFIHRTYLVKDIIDNSTAINTSLKDNNNNTYVHLAIKHSTSDNKHDIDIIKYFIEKTDDINEKNNDGDTPLHIAAAKHGLQDIVECLIQKGADINEQNNNGDTPLHIAAKHGLQDIVKCLIQKDADINEQNNNGDTPLHIAAKHGLQDIVECLIQKGADINIVNNDQHTPLHMAIYSQNKDLVKFLIQEGTDINALNYTDYAYKLANEHKYEPGHNYANIASYLDDLYKANDSSTISDSSVIIGLVGAFVCLVVSFIFFWWKTDSSSYYEDNSHSDPLSFYDDEPEFSDDLI</sequence>
<evidence type="ECO:0000256" key="2">
    <source>
        <dbReference type="SAM" id="Phobius"/>
    </source>
</evidence>
<protein>
    <submittedName>
        <fullName evidence="3">Uncharacterized protein</fullName>
    </submittedName>
</protein>
<dbReference type="SMART" id="SM00248">
    <property type="entry name" value="ANK"/>
    <property type="match status" value="7"/>
</dbReference>
<dbReference type="Pfam" id="PF00023">
    <property type="entry name" value="Ank"/>
    <property type="match status" value="2"/>
</dbReference>
<dbReference type="PROSITE" id="PS50297">
    <property type="entry name" value="ANK_REP_REGION"/>
    <property type="match status" value="4"/>
</dbReference>
<dbReference type="OrthoDB" id="7164484at2"/>
<organism evidence="3 4">
    <name type="scientific">Wolbachia pipientis</name>
    <dbReference type="NCBI Taxonomy" id="955"/>
    <lineage>
        <taxon>Bacteria</taxon>
        <taxon>Pseudomonadati</taxon>
        <taxon>Pseudomonadota</taxon>
        <taxon>Alphaproteobacteria</taxon>
        <taxon>Rickettsiales</taxon>
        <taxon>Anaplasmataceae</taxon>
        <taxon>Wolbachieae</taxon>
        <taxon>Wolbachia</taxon>
    </lineage>
</organism>
<feature type="repeat" description="ANK" evidence="1">
    <location>
        <begin position="215"/>
        <end position="247"/>
    </location>
</feature>
<dbReference type="AlphaFoldDB" id="A0A1E7QKE4"/>
<evidence type="ECO:0000313" key="3">
    <source>
        <dbReference type="EMBL" id="OEY86867.1"/>
    </source>
</evidence>
<feature type="repeat" description="ANK" evidence="1">
    <location>
        <begin position="182"/>
        <end position="214"/>
    </location>
</feature>
<feature type="repeat" description="ANK" evidence="1">
    <location>
        <begin position="9"/>
        <end position="54"/>
    </location>
</feature>
<gene>
    <name evidence="3" type="ORF">BIY23_04545</name>
</gene>
<dbReference type="PANTHER" id="PTHR24118">
    <property type="entry name" value="POTE ANKYRIN DOMAIN"/>
    <property type="match status" value="1"/>
</dbReference>
<keyword evidence="2" id="KW-0812">Transmembrane</keyword>
<dbReference type="Pfam" id="PF12796">
    <property type="entry name" value="Ank_2"/>
    <property type="match status" value="1"/>
</dbReference>
<reference evidence="3 4" key="1">
    <citation type="submission" date="2016-09" db="EMBL/GenBank/DDBJ databases">
        <title>Genomic evidence for plant-parasitic nematodes as the earliest Wolbachia hosts.</title>
        <authorList>
            <person name="Brown A.M."/>
            <person name="Wasala S.K."/>
            <person name="Howe D.K."/>
            <person name="Peetz A.B."/>
            <person name="Zasada I.A."/>
            <person name="Denver D.R."/>
        </authorList>
    </citation>
    <scope>NUCLEOTIDE SEQUENCE [LARGE SCALE GENOMIC DNA]</scope>
    <source>
        <strain evidence="4">wPpe</strain>
    </source>
</reference>
<keyword evidence="1" id="KW-0040">ANK repeat</keyword>
<keyword evidence="2" id="KW-1133">Transmembrane helix</keyword>
<dbReference type="SUPFAM" id="SSF48403">
    <property type="entry name" value="Ankyrin repeat"/>
    <property type="match status" value="1"/>
</dbReference>
<name>A0A1E7QKE4_WOLPI</name>
<dbReference type="PANTHER" id="PTHR24118:SF99">
    <property type="entry name" value="POTE ANKYRIN DOMAIN FAMILY MEMBER 3C-RELATED"/>
    <property type="match status" value="1"/>
</dbReference>
<dbReference type="PRINTS" id="PR01415">
    <property type="entry name" value="ANKYRIN"/>
</dbReference>
<feature type="repeat" description="ANK" evidence="1">
    <location>
        <begin position="148"/>
        <end position="181"/>
    </location>
</feature>
<feature type="repeat" description="ANK" evidence="1">
    <location>
        <begin position="248"/>
        <end position="280"/>
    </location>
</feature>